<protein>
    <submittedName>
        <fullName evidence="1">Uncharacterized protein</fullName>
    </submittedName>
</protein>
<evidence type="ECO:0000313" key="2">
    <source>
        <dbReference type="Proteomes" id="UP001461498"/>
    </source>
</evidence>
<comment type="caution">
    <text evidence="1">The sequence shown here is derived from an EMBL/GenBank/DDBJ whole genome shotgun (WGS) entry which is preliminary data.</text>
</comment>
<proteinExistence type="predicted"/>
<dbReference type="Proteomes" id="UP001461498">
    <property type="component" value="Unassembled WGS sequence"/>
</dbReference>
<name>A0AAW1DRN7_9HEMI</name>
<keyword evidence="2" id="KW-1185">Reference proteome</keyword>
<gene>
    <name evidence="1" type="ORF">O3M35_000368</name>
</gene>
<accession>A0AAW1DRN7</accession>
<dbReference type="EMBL" id="JAPXFL010000001">
    <property type="protein sequence ID" value="KAK9511767.1"/>
    <property type="molecule type" value="Genomic_DNA"/>
</dbReference>
<reference evidence="1 2" key="1">
    <citation type="submission" date="2022-12" db="EMBL/GenBank/DDBJ databases">
        <title>Chromosome-level genome assembly of true bugs.</title>
        <authorList>
            <person name="Ma L."/>
            <person name="Li H."/>
        </authorList>
    </citation>
    <scope>NUCLEOTIDE SEQUENCE [LARGE SCALE GENOMIC DNA]</scope>
    <source>
        <strain evidence="1">Lab_2022b</strain>
    </source>
</reference>
<sequence>MDRPPPGSPVPRPRSLMENLLIAKMERAGLCPAPLLRMDSTDSASSFASTSSLGSEVCRCDDCLLGIADLHLPSQDSKKKVRLTTSS</sequence>
<organism evidence="1 2">
    <name type="scientific">Rhynocoris fuscipes</name>
    <dbReference type="NCBI Taxonomy" id="488301"/>
    <lineage>
        <taxon>Eukaryota</taxon>
        <taxon>Metazoa</taxon>
        <taxon>Ecdysozoa</taxon>
        <taxon>Arthropoda</taxon>
        <taxon>Hexapoda</taxon>
        <taxon>Insecta</taxon>
        <taxon>Pterygota</taxon>
        <taxon>Neoptera</taxon>
        <taxon>Paraneoptera</taxon>
        <taxon>Hemiptera</taxon>
        <taxon>Heteroptera</taxon>
        <taxon>Panheteroptera</taxon>
        <taxon>Cimicomorpha</taxon>
        <taxon>Reduviidae</taxon>
        <taxon>Harpactorinae</taxon>
        <taxon>Harpactorini</taxon>
        <taxon>Rhynocoris</taxon>
    </lineage>
</organism>
<dbReference type="AlphaFoldDB" id="A0AAW1DRN7"/>
<evidence type="ECO:0000313" key="1">
    <source>
        <dbReference type="EMBL" id="KAK9511767.1"/>
    </source>
</evidence>